<feature type="region of interest" description="Disordered" evidence="3">
    <location>
        <begin position="140"/>
        <end position="163"/>
    </location>
</feature>
<accession>A0A397TW74</accession>
<feature type="compositionally biased region" description="Acidic residues" evidence="3">
    <location>
        <begin position="13"/>
        <end position="27"/>
    </location>
</feature>
<dbReference type="OrthoDB" id="10061407at2759"/>
<evidence type="ECO:0000256" key="2">
    <source>
        <dbReference type="ARBA" id="ARBA00022801"/>
    </source>
</evidence>
<dbReference type="GO" id="GO:0004530">
    <property type="term" value="F:deoxyribonuclease I activity"/>
    <property type="evidence" value="ECO:0007669"/>
    <property type="project" value="TreeGrafter"/>
</dbReference>
<sequence>MKVSEYTPPDSDYTPDGEYTPDNEYVPDGEYTPPDSEYESEYEGEHESEYDSDSQPEISERSMNNVSKKNNKSRGEGFLNFGSKRGKKNAGRRSTHKKRRRRRNNAPRRNESKRIIPKIVVRNPTRKIASMFKKPNIFNEGYLAPPKAPKKNKTPKAKTSKTEEDKILASFSLPSSSAPRISNKDINIIGSINIQAFGTKKFSNQTIMRFIVDILRRYDIVFCQEIHVPKGKESMISQLADLISTSSTPYSFVLSEPVGKSSSRAYHERYLYLYRRNEWKVLESFEVPDRRDKFMRDPYVARFQHLKKPNVRVTLVGCHTHPGDVYNEIKALVTDVYPSMRKKFKKDTRETRARGTGGSYSFLWRYLGRCFKRFDVDTNEENTRSATSGNEPIVLMGDFNASGSYLNKKELVKLDGLLLKHNLVWGINRSTDTTVAIADDAYDRFIFEEASKRRWIGQTRVFRFDDPWIKKSRDEKMVKNVAKRITDHYPIEFDLKL</sequence>
<dbReference type="PANTHER" id="PTHR11371">
    <property type="entry name" value="DEOXYRIBONUCLEASE"/>
    <property type="match status" value="1"/>
</dbReference>
<keyword evidence="1" id="KW-0540">Nuclease</keyword>
<dbReference type="PANTHER" id="PTHR11371:SF31">
    <property type="entry name" value="EXTRACELLULAR NUCLEASE"/>
    <property type="match status" value="1"/>
</dbReference>
<dbReference type="GO" id="GO:0005634">
    <property type="term" value="C:nucleus"/>
    <property type="evidence" value="ECO:0007669"/>
    <property type="project" value="TreeGrafter"/>
</dbReference>
<keyword evidence="4" id="KW-0269">Exonuclease</keyword>
<dbReference type="GO" id="GO:0003677">
    <property type="term" value="F:DNA binding"/>
    <property type="evidence" value="ECO:0007669"/>
    <property type="project" value="TreeGrafter"/>
</dbReference>
<feature type="region of interest" description="Disordered" evidence="3">
    <location>
        <begin position="1"/>
        <end position="115"/>
    </location>
</feature>
<reference evidence="4 5" key="1">
    <citation type="submission" date="2018-06" db="EMBL/GenBank/DDBJ databases">
        <title>Comparative genomics reveals the genomic features of Rhizophagus irregularis, R. cerebriforme, R. diaphanum and Gigaspora rosea, and their symbiotic lifestyle signature.</title>
        <authorList>
            <person name="Morin E."/>
            <person name="San Clemente H."/>
            <person name="Chen E.C.H."/>
            <person name="De La Providencia I."/>
            <person name="Hainaut M."/>
            <person name="Kuo A."/>
            <person name="Kohler A."/>
            <person name="Murat C."/>
            <person name="Tang N."/>
            <person name="Roy S."/>
            <person name="Loubradou J."/>
            <person name="Henrissat B."/>
            <person name="Grigoriev I.V."/>
            <person name="Corradi N."/>
            <person name="Roux C."/>
            <person name="Martin F.M."/>
        </authorList>
    </citation>
    <scope>NUCLEOTIDE SEQUENCE [LARGE SCALE GENOMIC DNA]</scope>
    <source>
        <strain evidence="4 5">DAOM 194757</strain>
    </source>
</reference>
<dbReference type="InterPro" id="IPR016202">
    <property type="entry name" value="DNase_I"/>
</dbReference>
<organism evidence="4 5">
    <name type="scientific">Gigaspora rosea</name>
    <dbReference type="NCBI Taxonomy" id="44941"/>
    <lineage>
        <taxon>Eukaryota</taxon>
        <taxon>Fungi</taxon>
        <taxon>Fungi incertae sedis</taxon>
        <taxon>Mucoromycota</taxon>
        <taxon>Glomeromycotina</taxon>
        <taxon>Glomeromycetes</taxon>
        <taxon>Diversisporales</taxon>
        <taxon>Gigasporaceae</taxon>
        <taxon>Gigaspora</taxon>
    </lineage>
</organism>
<dbReference type="GO" id="GO:0004527">
    <property type="term" value="F:exonuclease activity"/>
    <property type="evidence" value="ECO:0007669"/>
    <property type="project" value="UniProtKB-KW"/>
</dbReference>
<proteinExistence type="predicted"/>
<feature type="compositionally biased region" description="Basic residues" evidence="3">
    <location>
        <begin position="84"/>
        <end position="106"/>
    </location>
</feature>
<dbReference type="PRINTS" id="PR00130">
    <property type="entry name" value="DNASEI"/>
</dbReference>
<protein>
    <submittedName>
        <fullName evidence="4">Endonuclease/exonuclease/phosphatase</fullName>
    </submittedName>
</protein>
<evidence type="ECO:0000313" key="5">
    <source>
        <dbReference type="Proteomes" id="UP000266673"/>
    </source>
</evidence>
<dbReference type="Proteomes" id="UP000266673">
    <property type="component" value="Unassembled WGS sequence"/>
</dbReference>
<dbReference type="EMBL" id="QKWP01003423">
    <property type="protein sequence ID" value="RIB00967.1"/>
    <property type="molecule type" value="Genomic_DNA"/>
</dbReference>
<evidence type="ECO:0000256" key="3">
    <source>
        <dbReference type="SAM" id="MobiDB-lite"/>
    </source>
</evidence>
<keyword evidence="4" id="KW-0255">Endonuclease</keyword>
<gene>
    <name evidence="4" type="ORF">C2G38_2051248</name>
</gene>
<dbReference type="InterPro" id="IPR036691">
    <property type="entry name" value="Endo/exonu/phosph_ase_sf"/>
</dbReference>
<dbReference type="SMART" id="SM00476">
    <property type="entry name" value="DNaseIc"/>
    <property type="match status" value="1"/>
</dbReference>
<feature type="compositionally biased region" description="Basic residues" evidence="3">
    <location>
        <begin position="148"/>
        <end position="159"/>
    </location>
</feature>
<dbReference type="Gene3D" id="3.60.10.10">
    <property type="entry name" value="Endonuclease/exonuclease/phosphatase"/>
    <property type="match status" value="1"/>
</dbReference>
<evidence type="ECO:0000256" key="1">
    <source>
        <dbReference type="ARBA" id="ARBA00022722"/>
    </source>
</evidence>
<evidence type="ECO:0000313" key="4">
    <source>
        <dbReference type="EMBL" id="RIB00967.1"/>
    </source>
</evidence>
<dbReference type="SUPFAM" id="SSF56219">
    <property type="entry name" value="DNase I-like"/>
    <property type="match status" value="1"/>
</dbReference>
<name>A0A397TW74_9GLOM</name>
<dbReference type="AlphaFoldDB" id="A0A397TW74"/>
<keyword evidence="5" id="KW-1185">Reference proteome</keyword>
<keyword evidence="2" id="KW-0378">Hydrolase</keyword>
<dbReference type="GO" id="GO:0006308">
    <property type="term" value="P:DNA catabolic process"/>
    <property type="evidence" value="ECO:0007669"/>
    <property type="project" value="InterPro"/>
</dbReference>
<comment type="caution">
    <text evidence="4">The sequence shown here is derived from an EMBL/GenBank/DDBJ whole genome shotgun (WGS) entry which is preliminary data.</text>
</comment>
<dbReference type="STRING" id="44941.A0A397TW74"/>